<name>A0A482T3C0_HALHI</name>
<sequence length="431" mass="46836">METVIDVRSSGRPEIFERANTDGLFGRTRRLEQPLGQYLRAAETPRYLAYNDRSGVVAGRGNDESLTPAGDYRAYLLATNIRVVFVVGDDNGDRTISLPCEDIVAVHCQSGLRTSTLEIVTVDEDRWAFECKGDLAPVRTFIDEATQVWTRTLTELDRAESQVEAATAALEAANPDTAATHITAAQEALDSGRERVESLGEGATATIDARLQSTQAQIDTSQRRRHVRAAEEHRDAARHAWEDRAYERAADAYAQASVEYERALAVTAPEPSAEAITDARDAVEAEYAELLSAPVDAAQAAAGAARAATDPAARATHWEAALDRYRTAYELDWGRDRRFDGDRASLRQALADIAVELVDAHREAGQEALREGSDESKRESAGAACDGAAAHFERAREVAAELVPDRRKPSADGLAAVSEQEVSVESEAKGR</sequence>
<reference evidence="2 3" key="1">
    <citation type="submission" date="2018-12" db="EMBL/GenBank/DDBJ databases">
        <title>Draft genome sequence of Haloarcula hispinica strain 18.1, an halophilic archaeon isolated from Chott El Jerid of Southern Tunisia.</title>
        <authorList>
            <person name="Najjari A."/>
            <person name="Ben Dhia O."/>
            <person name="Ferjani R."/>
            <person name="Mahjoubi M."/>
            <person name="Sghaier H."/>
            <person name="Elshahed M."/>
            <person name="Ouzari H.I."/>
            <person name="Cherid A."/>
            <person name="Youssef N."/>
        </authorList>
    </citation>
    <scope>NUCLEOTIDE SEQUENCE [LARGE SCALE GENOMIC DNA]</scope>
    <source>
        <strain evidence="2 3">18.1</strain>
    </source>
</reference>
<evidence type="ECO:0000313" key="2">
    <source>
        <dbReference type="EMBL" id="RYJ10954.1"/>
    </source>
</evidence>
<proteinExistence type="predicted"/>
<dbReference type="AlphaFoldDB" id="A0A482T3C0"/>
<protein>
    <recommendedName>
        <fullName evidence="4">YokE-like PH domain-containing protein</fullName>
    </recommendedName>
</protein>
<dbReference type="RefSeq" id="WP_129755881.1">
    <property type="nucleotide sequence ID" value="NZ_JAFKAA010000002.1"/>
</dbReference>
<dbReference type="Proteomes" id="UP000293535">
    <property type="component" value="Unassembled WGS sequence"/>
</dbReference>
<feature type="region of interest" description="Disordered" evidence="1">
    <location>
        <begin position="402"/>
        <end position="431"/>
    </location>
</feature>
<dbReference type="EMBL" id="RZIG01000002">
    <property type="protein sequence ID" value="RYJ10954.1"/>
    <property type="molecule type" value="Genomic_DNA"/>
</dbReference>
<feature type="compositionally biased region" description="Low complexity" evidence="1">
    <location>
        <begin position="415"/>
        <end position="425"/>
    </location>
</feature>
<feature type="region of interest" description="Disordered" evidence="1">
    <location>
        <begin position="366"/>
        <end position="388"/>
    </location>
</feature>
<organism evidence="2 3">
    <name type="scientific">Haloarcula hispanica</name>
    <dbReference type="NCBI Taxonomy" id="51589"/>
    <lineage>
        <taxon>Archaea</taxon>
        <taxon>Methanobacteriati</taxon>
        <taxon>Methanobacteriota</taxon>
        <taxon>Stenosarchaea group</taxon>
        <taxon>Halobacteria</taxon>
        <taxon>Halobacteriales</taxon>
        <taxon>Haloarculaceae</taxon>
        <taxon>Haloarcula</taxon>
    </lineage>
</organism>
<gene>
    <name evidence="2" type="ORF">ELS20_13840</name>
</gene>
<evidence type="ECO:0000313" key="3">
    <source>
        <dbReference type="Proteomes" id="UP000293535"/>
    </source>
</evidence>
<evidence type="ECO:0008006" key="4">
    <source>
        <dbReference type="Google" id="ProtNLM"/>
    </source>
</evidence>
<accession>A0A482T3C0</accession>
<comment type="caution">
    <text evidence="2">The sequence shown here is derived from an EMBL/GenBank/DDBJ whole genome shotgun (WGS) entry which is preliminary data.</text>
</comment>
<feature type="compositionally biased region" description="Basic and acidic residues" evidence="1">
    <location>
        <begin position="366"/>
        <end position="380"/>
    </location>
</feature>
<evidence type="ECO:0000256" key="1">
    <source>
        <dbReference type="SAM" id="MobiDB-lite"/>
    </source>
</evidence>